<sequence length="65" mass="7167">MISINQNIPTSTLLDVKVGDEVDNGAGKAGEVSKINITETDEYLQFLFGLNNGQEIEIRKLKQIC</sequence>
<dbReference type="EMBL" id="QGNZ01000001">
    <property type="protein sequence ID" value="PWS28756.1"/>
    <property type="molecule type" value="Genomic_DNA"/>
</dbReference>
<protein>
    <submittedName>
        <fullName evidence="1">Uncharacterized protein</fullName>
    </submittedName>
</protein>
<dbReference type="AlphaFoldDB" id="A0A317EU41"/>
<keyword evidence="2" id="KW-1185">Reference proteome</keyword>
<gene>
    <name evidence="1" type="ORF">DHW03_02630</name>
</gene>
<comment type="caution">
    <text evidence="1">The sequence shown here is derived from an EMBL/GenBank/DDBJ whole genome shotgun (WGS) entry which is preliminary data.</text>
</comment>
<evidence type="ECO:0000313" key="2">
    <source>
        <dbReference type="Proteomes" id="UP000245379"/>
    </source>
</evidence>
<accession>A0A317EU41</accession>
<dbReference type="Proteomes" id="UP000245379">
    <property type="component" value="Unassembled WGS sequence"/>
</dbReference>
<organism evidence="1 2">
    <name type="scientific">Pedobacter yonginense</name>
    <dbReference type="NCBI Taxonomy" id="651869"/>
    <lineage>
        <taxon>Bacteria</taxon>
        <taxon>Pseudomonadati</taxon>
        <taxon>Bacteroidota</taxon>
        <taxon>Sphingobacteriia</taxon>
        <taxon>Sphingobacteriales</taxon>
        <taxon>Sphingobacteriaceae</taxon>
        <taxon>Pedobacter</taxon>
    </lineage>
</organism>
<dbReference type="OrthoDB" id="771634at2"/>
<evidence type="ECO:0000313" key="1">
    <source>
        <dbReference type="EMBL" id="PWS28756.1"/>
    </source>
</evidence>
<reference evidence="1 2" key="1">
    <citation type="submission" date="2018-05" db="EMBL/GenBank/DDBJ databases">
        <title>Pedobacter paludis sp. nov., isolated from wetland soil.</title>
        <authorList>
            <person name="Zhang Y."/>
            <person name="Wang G."/>
        </authorList>
    </citation>
    <scope>NUCLEOTIDE SEQUENCE [LARGE SCALE GENOMIC DNA]</scope>
    <source>
        <strain evidence="1 2">KCTC22721</strain>
    </source>
</reference>
<dbReference type="RefSeq" id="WP_109924186.1">
    <property type="nucleotide sequence ID" value="NZ_QGNZ01000001.1"/>
</dbReference>
<proteinExistence type="predicted"/>
<name>A0A317EU41_9SPHI</name>